<evidence type="ECO:0000256" key="2">
    <source>
        <dbReference type="SAM" id="MobiDB-lite"/>
    </source>
</evidence>
<dbReference type="InterPro" id="IPR041677">
    <property type="entry name" value="DNA2/NAM7_AAA_11"/>
</dbReference>
<sequence length="959" mass="106348">MSAVSRPVKPLHIFPNIEEFVRRHKAGTEAEFEATQKLVDQINKENNKFQGWVLSKIRQTSKRSEYLVLVQPGPDGERKLPQQGEPAKLRLVLADGAVTRFWEARRIESPMAFLSTTASNPDKIAAFHVTVYIAEAHEGVQPILGTSVAANKPSNSESFVKDNTPVMGSVDSSSSDASSDSSSSDAGDSDTLPTSPEPSDGVGDIMLTDSNAVGINFLLTASEATKDAELGALDLLYGRHVNATERQIKAFEYFVLLRDPEFYVDLHEQIPHLLGDLQDPSFASSPLGKKWALLNPQQRNAYIHGFRKLQCGICILPGGPGAGKTHFNLFTIAMAQSKPLPRPVMVKGRPEKRCAKVLFIVDMNSPVDDVANRAMRLYQDLGMKKSVIRMKGWGAEVKLSDRLNSAEDKASGDIMLVDFTNQFLRTANLVSLGHGSAPRSCHAPTLDEAAWQRYDQYKATKYEELTNFLEGELWENNDVIPLRFRRCVYNLYRDTLAEADFIATTPVAASNHFRGMFKPDLIFFDESPHARELCNLIAIANFDPIAWFFCGDYRQTVPYVGSTTSDCENIYREQMQVSMMERAAAANAIPFELLMNHRAFGGLHQLASTMWYRGRMVSGNDDRRAKALPHIRKYLGQFMNGQECTVPRLLVHIKNCGPERLDGTSAWNPAHVDWVMARARELLNNRDFKHAERDEPGTILIISPYKKAFQEYKNAIKRLPQWAQRRVETRTVDVVQGHEADFVFLDLVKAKSTKFLDNPNRLCVAVTRARQGEIIMMHPNMVQSTTFIRNLQNLRPIYNLCKQAGQVVWVDPKPAASQQANIISPAPGPLGTPGARVIPQDPGTKSSDVTSADAAHRVGKKKITQQEKEKKPLVPQAPVDATATKLINDVKNKLTIKDAAATVSHGSHIVVTKQAEPAGKNEQVEPQGTLKTDVAPSPGYEEPVGSTLAFLNAVFGPSA</sequence>
<accession>A0A3S4ARC4</accession>
<feature type="region of interest" description="Disordered" evidence="2">
    <location>
        <begin position="915"/>
        <end position="941"/>
    </location>
</feature>
<evidence type="ECO:0000259" key="3">
    <source>
        <dbReference type="Pfam" id="PF13086"/>
    </source>
</evidence>
<feature type="region of interest" description="Disordered" evidence="2">
    <location>
        <begin position="840"/>
        <end position="877"/>
    </location>
</feature>
<dbReference type="CDD" id="cd18808">
    <property type="entry name" value="SF1_C_Upf1"/>
    <property type="match status" value="1"/>
</dbReference>
<reference evidence="5 6" key="1">
    <citation type="submission" date="2018-04" db="EMBL/GenBank/DDBJ databases">
        <authorList>
            <person name="Huttner S."/>
            <person name="Dainat J."/>
        </authorList>
    </citation>
    <scope>NUCLEOTIDE SEQUENCE [LARGE SCALE GENOMIC DNA]</scope>
</reference>
<feature type="domain" description="DNA2/NAM7 helicase-like C-terminal" evidence="4">
    <location>
        <begin position="575"/>
        <end position="776"/>
    </location>
</feature>
<gene>
    <name evidence="5" type="ORF">TT172_LOCUS6446</name>
</gene>
<name>A0A3S4ARC4_9PEZI</name>
<evidence type="ECO:0000259" key="4">
    <source>
        <dbReference type="Pfam" id="PF13087"/>
    </source>
</evidence>
<evidence type="ECO:0000313" key="5">
    <source>
        <dbReference type="EMBL" id="SPQ24027.1"/>
    </source>
</evidence>
<dbReference type="PANTHER" id="PTHR10887:SF495">
    <property type="entry name" value="HELICASE SENATAXIN ISOFORM X1-RELATED"/>
    <property type="match status" value="1"/>
</dbReference>
<dbReference type="SUPFAM" id="SSF52540">
    <property type="entry name" value="P-loop containing nucleoside triphosphate hydrolases"/>
    <property type="match status" value="1"/>
</dbReference>
<keyword evidence="1" id="KW-0378">Hydrolase</keyword>
<dbReference type="Pfam" id="PF13087">
    <property type="entry name" value="AAA_12"/>
    <property type="match status" value="1"/>
</dbReference>
<evidence type="ECO:0000256" key="1">
    <source>
        <dbReference type="ARBA" id="ARBA00022806"/>
    </source>
</evidence>
<feature type="compositionally biased region" description="Low complexity" evidence="2">
    <location>
        <begin position="168"/>
        <end position="190"/>
    </location>
</feature>
<dbReference type="InterPro" id="IPR027417">
    <property type="entry name" value="P-loop_NTPase"/>
</dbReference>
<dbReference type="InterPro" id="IPR045055">
    <property type="entry name" value="DNA2/NAM7-like"/>
</dbReference>
<dbReference type="InterPro" id="IPR041679">
    <property type="entry name" value="DNA2/NAM7-like_C"/>
</dbReference>
<keyword evidence="1" id="KW-0067">ATP-binding</keyword>
<dbReference type="EMBL" id="OUUZ01000011">
    <property type="protein sequence ID" value="SPQ24027.1"/>
    <property type="molecule type" value="Genomic_DNA"/>
</dbReference>
<feature type="region of interest" description="Disordered" evidence="2">
    <location>
        <begin position="152"/>
        <end position="205"/>
    </location>
</feature>
<evidence type="ECO:0000313" key="6">
    <source>
        <dbReference type="Proteomes" id="UP000289323"/>
    </source>
</evidence>
<dbReference type="GO" id="GO:0004386">
    <property type="term" value="F:helicase activity"/>
    <property type="evidence" value="ECO:0007669"/>
    <property type="project" value="InterPro"/>
</dbReference>
<dbReference type="Pfam" id="PF13086">
    <property type="entry name" value="AAA_11"/>
    <property type="match status" value="1"/>
</dbReference>
<keyword evidence="1" id="KW-0347">Helicase</keyword>
<dbReference type="InterPro" id="IPR047187">
    <property type="entry name" value="SF1_C_Upf1"/>
</dbReference>
<organism evidence="5 6">
    <name type="scientific">Thermothielavioides terrestris</name>
    <dbReference type="NCBI Taxonomy" id="2587410"/>
    <lineage>
        <taxon>Eukaryota</taxon>
        <taxon>Fungi</taxon>
        <taxon>Dikarya</taxon>
        <taxon>Ascomycota</taxon>
        <taxon>Pezizomycotina</taxon>
        <taxon>Sordariomycetes</taxon>
        <taxon>Sordariomycetidae</taxon>
        <taxon>Sordariales</taxon>
        <taxon>Chaetomiaceae</taxon>
        <taxon>Thermothielavioides</taxon>
    </lineage>
</organism>
<dbReference type="Proteomes" id="UP000289323">
    <property type="component" value="Unassembled WGS sequence"/>
</dbReference>
<dbReference type="Gene3D" id="3.40.50.300">
    <property type="entry name" value="P-loop containing nucleotide triphosphate hydrolases"/>
    <property type="match status" value="2"/>
</dbReference>
<keyword evidence="1" id="KW-0547">Nucleotide-binding</keyword>
<dbReference type="AlphaFoldDB" id="A0A3S4ARC4"/>
<feature type="domain" description="DNA2/NAM7 helicase helicase" evidence="3">
    <location>
        <begin position="294"/>
        <end position="558"/>
    </location>
</feature>
<dbReference type="PANTHER" id="PTHR10887">
    <property type="entry name" value="DNA2/NAM7 HELICASE FAMILY"/>
    <property type="match status" value="1"/>
</dbReference>
<proteinExistence type="predicted"/>
<protein>
    <submittedName>
        <fullName evidence="5">642f416c-dbce-4e45-b523-979d82bd145f</fullName>
    </submittedName>
</protein>